<evidence type="ECO:0000313" key="2">
    <source>
        <dbReference type="Proteomes" id="UP001562425"/>
    </source>
</evidence>
<comment type="caution">
    <text evidence="1">The sequence shown here is derived from an EMBL/GenBank/DDBJ whole genome shotgun (WGS) entry which is preliminary data.</text>
</comment>
<sequence>MIADMSCPSCWKSLCCAGNCPRINSMAKLQADTSAARAEVNLCLSFSPLRRSNSRPDRCSSIRTTNICRPLRMRLMAELPAAVVAEPGLRGTLAVS</sequence>
<proteinExistence type="predicted"/>
<name>A0ABD1CLC3_CULPP</name>
<protein>
    <submittedName>
        <fullName evidence="1">Uncharacterized protein</fullName>
    </submittedName>
</protein>
<dbReference type="EMBL" id="JBEHCU010011319">
    <property type="protein sequence ID" value="KAL1376892.1"/>
    <property type="molecule type" value="Genomic_DNA"/>
</dbReference>
<evidence type="ECO:0000313" key="1">
    <source>
        <dbReference type="EMBL" id="KAL1376892.1"/>
    </source>
</evidence>
<dbReference type="Proteomes" id="UP001562425">
    <property type="component" value="Unassembled WGS sequence"/>
</dbReference>
<accession>A0ABD1CLC3</accession>
<dbReference type="AlphaFoldDB" id="A0ABD1CLC3"/>
<reference evidence="1 2" key="1">
    <citation type="submission" date="2024-05" db="EMBL/GenBank/DDBJ databases">
        <title>Culex pipiens pipiens assembly and annotation.</title>
        <authorList>
            <person name="Alout H."/>
            <person name="Durand T."/>
        </authorList>
    </citation>
    <scope>NUCLEOTIDE SEQUENCE [LARGE SCALE GENOMIC DNA]</scope>
    <source>
        <strain evidence="1">HA-2024</strain>
        <tissue evidence="1">Whole body</tissue>
    </source>
</reference>
<organism evidence="1 2">
    <name type="scientific">Culex pipiens pipiens</name>
    <name type="common">Northern house mosquito</name>
    <dbReference type="NCBI Taxonomy" id="38569"/>
    <lineage>
        <taxon>Eukaryota</taxon>
        <taxon>Metazoa</taxon>
        <taxon>Ecdysozoa</taxon>
        <taxon>Arthropoda</taxon>
        <taxon>Hexapoda</taxon>
        <taxon>Insecta</taxon>
        <taxon>Pterygota</taxon>
        <taxon>Neoptera</taxon>
        <taxon>Endopterygota</taxon>
        <taxon>Diptera</taxon>
        <taxon>Nematocera</taxon>
        <taxon>Culicoidea</taxon>
        <taxon>Culicidae</taxon>
        <taxon>Culicinae</taxon>
        <taxon>Culicini</taxon>
        <taxon>Culex</taxon>
        <taxon>Culex</taxon>
    </lineage>
</organism>
<gene>
    <name evidence="1" type="ORF">pipiens_016618</name>
</gene>
<keyword evidence="2" id="KW-1185">Reference proteome</keyword>